<feature type="transmembrane region" description="Helical" evidence="1">
    <location>
        <begin position="6"/>
        <end position="30"/>
    </location>
</feature>
<evidence type="ECO:0000256" key="1">
    <source>
        <dbReference type="SAM" id="Phobius"/>
    </source>
</evidence>
<dbReference type="PANTHER" id="PTHR34054:SF16">
    <property type="entry name" value="MEMBRANE LIPOPROTEIN"/>
    <property type="match status" value="1"/>
</dbReference>
<dbReference type="Proteomes" id="UP000326396">
    <property type="component" value="Linkage Group LG6"/>
</dbReference>
<organism evidence="2 3">
    <name type="scientific">Mikania micrantha</name>
    <name type="common">bitter vine</name>
    <dbReference type="NCBI Taxonomy" id="192012"/>
    <lineage>
        <taxon>Eukaryota</taxon>
        <taxon>Viridiplantae</taxon>
        <taxon>Streptophyta</taxon>
        <taxon>Embryophyta</taxon>
        <taxon>Tracheophyta</taxon>
        <taxon>Spermatophyta</taxon>
        <taxon>Magnoliopsida</taxon>
        <taxon>eudicotyledons</taxon>
        <taxon>Gunneridae</taxon>
        <taxon>Pentapetalae</taxon>
        <taxon>asterids</taxon>
        <taxon>campanulids</taxon>
        <taxon>Asterales</taxon>
        <taxon>Asteraceae</taxon>
        <taxon>Asteroideae</taxon>
        <taxon>Heliantheae alliance</taxon>
        <taxon>Eupatorieae</taxon>
        <taxon>Mikania</taxon>
    </lineage>
</organism>
<accession>A0A5N6MD15</accession>
<dbReference type="EMBL" id="SZYD01000016">
    <property type="protein sequence ID" value="KAD3338555.1"/>
    <property type="molecule type" value="Genomic_DNA"/>
</dbReference>
<sequence>MATFSGLEIGLSFVCGCVLLGCAAEVYYLLYWKNKKTRIDIENQKSSFSSFSSKYTPTHLSCWKSPNSSKPSKTQENYQDSNMDIMENQVLNDAEQESLDLELMRLHNLQGPPRFLTTINEETKEDLESQRSRKGSRTRSLSDLLVQFDTPQASPPLMGSQLQDLKSFQFNQHGLNVNPLFEIDCKSLRSSPPPTFKFLRDAEEKLLRRLKELEGKKEVNSGANLDEIDGCFVNLGGFKSKNSGIQQNHQISAASKVIPLASSPSEQ</sequence>
<reference evidence="2 3" key="1">
    <citation type="submission" date="2019-05" db="EMBL/GenBank/DDBJ databases">
        <title>Mikania micrantha, genome provides insights into the molecular mechanism of rapid growth.</title>
        <authorList>
            <person name="Liu B."/>
        </authorList>
    </citation>
    <scope>NUCLEOTIDE SEQUENCE [LARGE SCALE GENOMIC DNA]</scope>
    <source>
        <strain evidence="2">NLD-2019</strain>
        <tissue evidence="2">Leaf</tissue>
    </source>
</reference>
<keyword evidence="3" id="KW-1185">Reference proteome</keyword>
<evidence type="ECO:0000313" key="2">
    <source>
        <dbReference type="EMBL" id="KAD3338555.1"/>
    </source>
</evidence>
<dbReference type="OrthoDB" id="1707227at2759"/>
<dbReference type="PANTHER" id="PTHR34054">
    <property type="entry name" value="EXPRESSED PROTEIN"/>
    <property type="match status" value="1"/>
</dbReference>
<keyword evidence="1" id="KW-0812">Transmembrane</keyword>
<keyword evidence="1" id="KW-1133">Transmembrane helix</keyword>
<comment type="caution">
    <text evidence="2">The sequence shown here is derived from an EMBL/GenBank/DDBJ whole genome shotgun (WGS) entry which is preliminary data.</text>
</comment>
<protein>
    <submittedName>
        <fullName evidence="2">Uncharacterized protein</fullName>
    </submittedName>
</protein>
<dbReference type="InterPro" id="IPR045884">
    <property type="entry name" value="At5g59350-like"/>
</dbReference>
<evidence type="ECO:0000313" key="3">
    <source>
        <dbReference type="Proteomes" id="UP000326396"/>
    </source>
</evidence>
<name>A0A5N6MD15_9ASTR</name>
<keyword evidence="1" id="KW-0472">Membrane</keyword>
<dbReference type="AlphaFoldDB" id="A0A5N6MD15"/>
<gene>
    <name evidence="2" type="ORF">E3N88_34076</name>
</gene>
<proteinExistence type="predicted"/>